<sequence length="96" mass="10525">MAVETCAGNTRRTKALITSPAIDCVISASELKKSKQQDASLAVCRKLTDTGETRRSGKENCTRYGYDKYGILIRMFSHGQTGSDNGNKQEKVPQPL</sequence>
<evidence type="ECO:0000313" key="2">
    <source>
        <dbReference type="Proteomes" id="UP000762676"/>
    </source>
</evidence>
<protein>
    <submittedName>
        <fullName evidence="1">Uncharacterized protein</fullName>
    </submittedName>
</protein>
<dbReference type="AlphaFoldDB" id="A0AAV4HES9"/>
<accession>A0AAV4HES9</accession>
<evidence type="ECO:0000313" key="1">
    <source>
        <dbReference type="EMBL" id="GFR96099.1"/>
    </source>
</evidence>
<proteinExistence type="predicted"/>
<gene>
    <name evidence="1" type="ORF">ElyMa_004444900</name>
</gene>
<reference evidence="1 2" key="1">
    <citation type="journal article" date="2021" name="Elife">
        <title>Chloroplast acquisition without the gene transfer in kleptoplastic sea slugs, Plakobranchus ocellatus.</title>
        <authorList>
            <person name="Maeda T."/>
            <person name="Takahashi S."/>
            <person name="Yoshida T."/>
            <person name="Shimamura S."/>
            <person name="Takaki Y."/>
            <person name="Nagai Y."/>
            <person name="Toyoda A."/>
            <person name="Suzuki Y."/>
            <person name="Arimoto A."/>
            <person name="Ishii H."/>
            <person name="Satoh N."/>
            <person name="Nishiyama T."/>
            <person name="Hasebe M."/>
            <person name="Maruyama T."/>
            <person name="Minagawa J."/>
            <person name="Obokata J."/>
            <person name="Shigenobu S."/>
        </authorList>
    </citation>
    <scope>NUCLEOTIDE SEQUENCE [LARGE SCALE GENOMIC DNA]</scope>
</reference>
<dbReference type="Proteomes" id="UP000762676">
    <property type="component" value="Unassembled WGS sequence"/>
</dbReference>
<keyword evidence="2" id="KW-1185">Reference proteome</keyword>
<organism evidence="1 2">
    <name type="scientific">Elysia marginata</name>
    <dbReference type="NCBI Taxonomy" id="1093978"/>
    <lineage>
        <taxon>Eukaryota</taxon>
        <taxon>Metazoa</taxon>
        <taxon>Spiralia</taxon>
        <taxon>Lophotrochozoa</taxon>
        <taxon>Mollusca</taxon>
        <taxon>Gastropoda</taxon>
        <taxon>Heterobranchia</taxon>
        <taxon>Euthyneura</taxon>
        <taxon>Panpulmonata</taxon>
        <taxon>Sacoglossa</taxon>
        <taxon>Placobranchoidea</taxon>
        <taxon>Plakobranchidae</taxon>
        <taxon>Elysia</taxon>
    </lineage>
</organism>
<comment type="caution">
    <text evidence="1">The sequence shown here is derived from an EMBL/GenBank/DDBJ whole genome shotgun (WGS) entry which is preliminary data.</text>
</comment>
<dbReference type="EMBL" id="BMAT01008970">
    <property type="protein sequence ID" value="GFR96099.1"/>
    <property type="molecule type" value="Genomic_DNA"/>
</dbReference>
<name>A0AAV4HES9_9GAST</name>